<protein>
    <submittedName>
        <fullName evidence="1">Uncharacterized protein</fullName>
    </submittedName>
</protein>
<proteinExistence type="predicted"/>
<comment type="caution">
    <text evidence="1">The sequence shown here is derived from an EMBL/GenBank/DDBJ whole genome shotgun (WGS) entry which is preliminary data.</text>
</comment>
<evidence type="ECO:0000313" key="2">
    <source>
        <dbReference type="Proteomes" id="UP000030428"/>
    </source>
</evidence>
<keyword evidence="2" id="KW-1185">Reference proteome</keyword>
<dbReference type="EMBL" id="JSZA02000153">
    <property type="protein sequence ID" value="KHD06800.1"/>
    <property type="molecule type" value="Genomic_DNA"/>
</dbReference>
<dbReference type="AlphaFoldDB" id="A0A0A6PJD1"/>
<organism evidence="1 2">
    <name type="scientific">Candidatus Thiomargarita nelsonii</name>
    <dbReference type="NCBI Taxonomy" id="1003181"/>
    <lineage>
        <taxon>Bacteria</taxon>
        <taxon>Pseudomonadati</taxon>
        <taxon>Pseudomonadota</taxon>
        <taxon>Gammaproteobacteria</taxon>
        <taxon>Thiotrichales</taxon>
        <taxon>Thiotrichaceae</taxon>
        <taxon>Thiomargarita</taxon>
    </lineage>
</organism>
<evidence type="ECO:0000313" key="1">
    <source>
        <dbReference type="EMBL" id="KHD06800.1"/>
    </source>
</evidence>
<accession>A0A0A6PJD1</accession>
<gene>
    <name evidence="1" type="ORF">PN36_26285</name>
</gene>
<name>A0A0A6PJD1_9GAMM</name>
<sequence length="251" mass="28344">MNGDLWIAVGKETGNWDDLLTHPEQFLGVALVIAKVSDWKSALTENLKAQSIEQRMKHALQNLPKENASDTHRVIDALNYFKTQSVRGLWTLDKMVKGNSPHARLKNELSANLNWLATHPQLITIGTYGKAEWLINNVPLAHMLQRTYGLLAALILPFLATQDKLLIVSAESDLILDYIQQSLANWQHAKMAQYDSNLQQNELNDSVLNSIAEMGAALMSLSKNAQGEIRLYHPKETWSNVKFFQFEEVLP</sequence>
<dbReference type="Proteomes" id="UP000030428">
    <property type="component" value="Unassembled WGS sequence"/>
</dbReference>
<reference evidence="1 2" key="1">
    <citation type="journal article" date="2016" name="Front. Microbiol.">
        <title>Single-Cell (Meta-)Genomics of a Dimorphic Candidatus Thiomargarita nelsonii Reveals Genomic Plasticity.</title>
        <authorList>
            <person name="Flood B.E."/>
            <person name="Fliss P."/>
            <person name="Jones D.S."/>
            <person name="Dick G.J."/>
            <person name="Jain S."/>
            <person name="Kaster A.K."/>
            <person name="Winkel M."/>
            <person name="Mussmann M."/>
            <person name="Bailey J."/>
        </authorList>
    </citation>
    <scope>NUCLEOTIDE SEQUENCE [LARGE SCALE GENOMIC DNA]</scope>
    <source>
        <strain evidence="1">Hydrate Ridge</strain>
    </source>
</reference>